<name>A0A0D2GK36_9BACT</name>
<dbReference type="InParanoid" id="A0A0D2GK36"/>
<comment type="similarity">
    <text evidence="1">Belongs to the arginase family. Agmatinase subfamily.</text>
</comment>
<dbReference type="AlphaFoldDB" id="A0A0D2GK36"/>
<reference evidence="5 6" key="1">
    <citation type="submission" date="2013-11" db="EMBL/GenBank/DDBJ databases">
        <title>Metagenomic analysis of a methanogenic consortium involved in long chain n-alkane degradation.</title>
        <authorList>
            <person name="Davidova I.A."/>
            <person name="Callaghan A.V."/>
            <person name="Wawrik B."/>
            <person name="Pruitt S."/>
            <person name="Marks C."/>
            <person name="Duncan K.E."/>
            <person name="Suflita J.M."/>
        </authorList>
    </citation>
    <scope>NUCLEOTIDE SEQUENCE [LARGE SCALE GENOMIC DNA]</scope>
    <source>
        <strain evidence="5 6">SPR</strain>
    </source>
</reference>
<keyword evidence="6" id="KW-1185">Reference proteome</keyword>
<dbReference type="InterPro" id="IPR023696">
    <property type="entry name" value="Ureohydrolase_dom_sf"/>
</dbReference>
<evidence type="ECO:0000313" key="6">
    <source>
        <dbReference type="Proteomes" id="UP000032233"/>
    </source>
</evidence>
<dbReference type="InterPro" id="IPR006035">
    <property type="entry name" value="Ureohydrolase"/>
</dbReference>
<dbReference type="RefSeq" id="WP_044347053.1">
    <property type="nucleotide sequence ID" value="NZ_AZAC01000004.1"/>
</dbReference>
<dbReference type="GO" id="GO:0046872">
    <property type="term" value="F:metal ion binding"/>
    <property type="evidence" value="ECO:0007669"/>
    <property type="project" value="UniProtKB-KW"/>
</dbReference>
<dbReference type="CDD" id="cd11593">
    <property type="entry name" value="Agmatinase-like_2"/>
    <property type="match status" value="1"/>
</dbReference>
<feature type="binding site" evidence="4">
    <location>
        <position position="130"/>
    </location>
    <ligand>
        <name>Mn(2+)</name>
        <dbReference type="ChEBI" id="CHEBI:29035"/>
        <label>1</label>
    </ligand>
</feature>
<dbReference type="PANTHER" id="PTHR11358:SF26">
    <property type="entry name" value="GUANIDINO ACID HYDROLASE, MITOCHONDRIAL"/>
    <property type="match status" value="1"/>
</dbReference>
<evidence type="ECO:0000256" key="4">
    <source>
        <dbReference type="PIRSR" id="PIRSR036979-1"/>
    </source>
</evidence>
<dbReference type="Pfam" id="PF00491">
    <property type="entry name" value="Arginase"/>
    <property type="match status" value="1"/>
</dbReference>
<comment type="caution">
    <text evidence="5">The sequence shown here is derived from an EMBL/GenBank/DDBJ whole genome shotgun (WGS) entry which is preliminary data.</text>
</comment>
<keyword evidence="4" id="KW-0464">Manganese</keyword>
<feature type="binding site" evidence="4">
    <location>
        <position position="132"/>
    </location>
    <ligand>
        <name>Mn(2+)</name>
        <dbReference type="ChEBI" id="CHEBI:29035"/>
        <label>1</label>
    </ligand>
</feature>
<keyword evidence="2 4" id="KW-0479">Metal-binding</keyword>
<dbReference type="Proteomes" id="UP000032233">
    <property type="component" value="Unassembled WGS sequence"/>
</dbReference>
<dbReference type="GO" id="GO:0008783">
    <property type="term" value="F:agmatinase activity"/>
    <property type="evidence" value="ECO:0007669"/>
    <property type="project" value="TreeGrafter"/>
</dbReference>
<dbReference type="Gene3D" id="3.40.800.10">
    <property type="entry name" value="Ureohydrolase domain"/>
    <property type="match status" value="1"/>
</dbReference>
<dbReference type="PANTHER" id="PTHR11358">
    <property type="entry name" value="ARGINASE/AGMATINASE"/>
    <property type="match status" value="1"/>
</dbReference>
<protein>
    <submittedName>
        <fullName evidence="5">Agmatinase</fullName>
    </submittedName>
</protein>
<dbReference type="OrthoDB" id="9789727at2"/>
<feature type="binding site" evidence="4">
    <location>
        <position position="210"/>
    </location>
    <ligand>
        <name>Mn(2+)</name>
        <dbReference type="ChEBI" id="CHEBI:29035"/>
        <label>1</label>
    </ligand>
</feature>
<proteinExistence type="inferred from homology"/>
<dbReference type="GO" id="GO:0033389">
    <property type="term" value="P:putrescine biosynthetic process from arginine, via agmatine"/>
    <property type="evidence" value="ECO:0007669"/>
    <property type="project" value="TreeGrafter"/>
</dbReference>
<feature type="binding site" evidence="4">
    <location>
        <position position="128"/>
    </location>
    <ligand>
        <name>Mn(2+)</name>
        <dbReference type="ChEBI" id="CHEBI:29035"/>
        <label>1</label>
    </ligand>
</feature>
<feature type="binding site" evidence="4">
    <location>
        <position position="212"/>
    </location>
    <ligand>
        <name>Mn(2+)</name>
        <dbReference type="ChEBI" id="CHEBI:29035"/>
        <label>1</label>
    </ligand>
</feature>
<dbReference type="NCBIfam" id="TIGR01230">
    <property type="entry name" value="agmatinase"/>
    <property type="match status" value="1"/>
</dbReference>
<dbReference type="SUPFAM" id="SSF52768">
    <property type="entry name" value="Arginase/deacetylase"/>
    <property type="match status" value="1"/>
</dbReference>
<evidence type="ECO:0000256" key="3">
    <source>
        <dbReference type="ARBA" id="ARBA00022801"/>
    </source>
</evidence>
<keyword evidence="3" id="KW-0378">Hydrolase</keyword>
<organism evidence="5 6">
    <name type="scientific">Dethiosulfatarculus sandiegensis</name>
    <dbReference type="NCBI Taxonomy" id="1429043"/>
    <lineage>
        <taxon>Bacteria</taxon>
        <taxon>Pseudomonadati</taxon>
        <taxon>Thermodesulfobacteriota</taxon>
        <taxon>Desulfarculia</taxon>
        <taxon>Desulfarculales</taxon>
        <taxon>Desulfarculaceae</taxon>
        <taxon>Dethiosulfatarculus</taxon>
    </lineage>
</organism>
<gene>
    <name evidence="5" type="ORF">X474_05015</name>
</gene>
<evidence type="ECO:0000256" key="2">
    <source>
        <dbReference type="ARBA" id="ARBA00022723"/>
    </source>
</evidence>
<evidence type="ECO:0000256" key="1">
    <source>
        <dbReference type="ARBA" id="ARBA00009227"/>
    </source>
</evidence>
<dbReference type="EMBL" id="AZAC01000004">
    <property type="protein sequence ID" value="KIX15122.1"/>
    <property type="molecule type" value="Genomic_DNA"/>
</dbReference>
<dbReference type="PROSITE" id="PS51409">
    <property type="entry name" value="ARGINASE_2"/>
    <property type="match status" value="1"/>
</dbReference>
<dbReference type="FunCoup" id="A0A0D2GK36">
    <property type="interactions" value="438"/>
</dbReference>
<sequence>MLTFGGIPGPHPEKARASLIPVPLEETVCYRSGTSLGPAAIVMASCQMELYDEVLMTQPIDQGILTLPAVDVRGGSEKALARIEEAVAKELEAGRLPAMIGGEHTITLGALRALTSKRGADFTVLVLDAHLDLRESYEGTELSHACVMKRALDLGLDVRHLGARSCSAPEAALVKEKGLKPMWAHMIRKNPDWINTSLSGIQGPVYLSLDLDGLDPSCLAATGTPEPGGLYWHELTDWLLAVAEKHEIIGLDVVELAPLAGQAVSDFTAARLLYRALGLALGCRPL</sequence>
<comment type="cofactor">
    <cofactor evidence="4">
        <name>Mn(2+)</name>
        <dbReference type="ChEBI" id="CHEBI:29035"/>
    </cofactor>
    <text evidence="4">Binds 2 manganese ions per subunit.</text>
</comment>
<dbReference type="InterPro" id="IPR005925">
    <property type="entry name" value="Agmatinase-rel"/>
</dbReference>
<accession>A0A0D2GK36</accession>
<evidence type="ECO:0000313" key="5">
    <source>
        <dbReference type="EMBL" id="KIX15122.1"/>
    </source>
</evidence>
<dbReference type="PIRSF" id="PIRSF036979">
    <property type="entry name" value="Arginase"/>
    <property type="match status" value="1"/>
</dbReference>
<dbReference type="PATRIC" id="fig|1429043.3.peg.1069"/>
<feature type="binding site" evidence="4">
    <location>
        <position position="104"/>
    </location>
    <ligand>
        <name>Mn(2+)</name>
        <dbReference type="ChEBI" id="CHEBI:29035"/>
        <label>1</label>
    </ligand>
</feature>
<dbReference type="STRING" id="1429043.X474_05015"/>